<dbReference type="GO" id="GO:0006508">
    <property type="term" value="P:proteolysis"/>
    <property type="evidence" value="ECO:0007669"/>
    <property type="project" value="InterPro"/>
</dbReference>
<name>A0A2M8G5R6_UNCKA</name>
<evidence type="ECO:0000313" key="3">
    <source>
        <dbReference type="Proteomes" id="UP000229438"/>
    </source>
</evidence>
<dbReference type="Proteomes" id="UP000229438">
    <property type="component" value="Unassembled WGS sequence"/>
</dbReference>
<dbReference type="GO" id="GO:0016020">
    <property type="term" value="C:membrane"/>
    <property type="evidence" value="ECO:0007669"/>
    <property type="project" value="InterPro"/>
</dbReference>
<sequence length="240" mass="27208">MKLNIPIETQKKGSRDCGIVCLLMVFRYFGIRKSLQDIQKELKVDKVGTYAPHIGAFMLKNGFSVELITQHPGIFTIQDRGKSQKEILHRMKGLLQKEEKDQNKKVLKYFIGFLESGGKIKVKIPGADDIRESLKNKSPLIALLTTNFLTEKNPEFNFHYNVVTGIDKNFVYLNDPLPDQRGGKKKCGINDFLFGLYAASYGDLDNGSLLKISRRYKFRVCATPNLPRRHPVRRIGGSGS</sequence>
<comment type="caution">
    <text evidence="2">The sequence shown here is derived from an EMBL/GenBank/DDBJ whole genome shotgun (WGS) entry which is preliminary data.</text>
</comment>
<dbReference type="InterPro" id="IPR005074">
    <property type="entry name" value="Peptidase_C39"/>
</dbReference>
<dbReference type="Gene3D" id="3.90.70.10">
    <property type="entry name" value="Cysteine proteinases"/>
    <property type="match status" value="1"/>
</dbReference>
<reference evidence="3" key="1">
    <citation type="submission" date="2017-09" db="EMBL/GenBank/DDBJ databases">
        <title>Depth-based differentiation of microbial function through sediment-hosted aquifers and enrichment of novel symbionts in the deep terrestrial subsurface.</title>
        <authorList>
            <person name="Probst A.J."/>
            <person name="Ladd B."/>
            <person name="Jarett J.K."/>
            <person name="Geller-Mcgrath D.E."/>
            <person name="Sieber C.M.K."/>
            <person name="Emerson J.B."/>
            <person name="Anantharaman K."/>
            <person name="Thomas B.C."/>
            <person name="Malmstrom R."/>
            <person name="Stieglmeier M."/>
            <person name="Klingl A."/>
            <person name="Woyke T."/>
            <person name="Ryan C.M."/>
            <person name="Banfield J.F."/>
        </authorList>
    </citation>
    <scope>NUCLEOTIDE SEQUENCE [LARGE SCALE GENOMIC DNA]</scope>
</reference>
<protein>
    <recommendedName>
        <fullName evidence="1">Peptidase C39 domain-containing protein</fullName>
    </recommendedName>
</protein>
<dbReference type="Pfam" id="PF03412">
    <property type="entry name" value="Peptidase_C39"/>
    <property type="match status" value="1"/>
</dbReference>
<gene>
    <name evidence="2" type="ORF">CO015_04865</name>
</gene>
<dbReference type="AlphaFoldDB" id="A0A2M8G5R6"/>
<evidence type="ECO:0000259" key="1">
    <source>
        <dbReference type="Pfam" id="PF03412"/>
    </source>
</evidence>
<organism evidence="2 3">
    <name type="scientific">candidate division WWE3 bacterium CG_4_8_14_3_um_filter_42_11</name>
    <dbReference type="NCBI Taxonomy" id="1975076"/>
    <lineage>
        <taxon>Bacteria</taxon>
        <taxon>Katanobacteria</taxon>
    </lineage>
</organism>
<proteinExistence type="predicted"/>
<accession>A0A2M8G5R6</accession>
<dbReference type="GO" id="GO:0008233">
    <property type="term" value="F:peptidase activity"/>
    <property type="evidence" value="ECO:0007669"/>
    <property type="project" value="InterPro"/>
</dbReference>
<evidence type="ECO:0000313" key="2">
    <source>
        <dbReference type="EMBL" id="PJC68200.1"/>
    </source>
</evidence>
<dbReference type="EMBL" id="PFQS01000116">
    <property type="protein sequence ID" value="PJC68200.1"/>
    <property type="molecule type" value="Genomic_DNA"/>
</dbReference>
<dbReference type="GO" id="GO:0005524">
    <property type="term" value="F:ATP binding"/>
    <property type="evidence" value="ECO:0007669"/>
    <property type="project" value="InterPro"/>
</dbReference>
<feature type="domain" description="Peptidase C39" evidence="1">
    <location>
        <begin position="10"/>
        <end position="73"/>
    </location>
</feature>